<dbReference type="PANTHER" id="PTHR42893:SF46">
    <property type="entry name" value="PROTEIN DETOXIFICATION 44, CHLOROPLASTIC"/>
    <property type="match status" value="1"/>
</dbReference>
<reference evidence="8 9" key="1">
    <citation type="journal article" date="2014" name="Antonie Van Leeuwenhoek">
        <title>Hyphomonas beringensis sp. nov. and Hyphomonas chukchiensis sp. nov., isolated from surface seawater of the Bering Sea and Chukchi Sea.</title>
        <authorList>
            <person name="Li C."/>
            <person name="Lai Q."/>
            <person name="Li G."/>
            <person name="Dong C."/>
            <person name="Wang J."/>
            <person name="Liao Y."/>
            <person name="Shao Z."/>
        </authorList>
    </citation>
    <scope>NUCLEOTIDE SEQUENCE [LARGE SCALE GENOMIC DNA]</scope>
    <source>
        <strain evidence="8 9">MHS-2</strain>
    </source>
</reference>
<dbReference type="GO" id="GO:0042910">
    <property type="term" value="F:xenobiotic transmembrane transporter activity"/>
    <property type="evidence" value="ECO:0007669"/>
    <property type="project" value="InterPro"/>
</dbReference>
<dbReference type="GO" id="GO:0015297">
    <property type="term" value="F:antiporter activity"/>
    <property type="evidence" value="ECO:0007669"/>
    <property type="project" value="InterPro"/>
</dbReference>
<keyword evidence="5 6" id="KW-0472">Membrane</keyword>
<gene>
    <name evidence="8" type="ORF">HJO_08614</name>
</gene>
<dbReference type="PANTHER" id="PTHR42893">
    <property type="entry name" value="PROTEIN DETOXIFICATION 44, CHLOROPLASTIC-RELATED"/>
    <property type="match status" value="1"/>
</dbReference>
<feature type="transmembrane region" description="Helical" evidence="6">
    <location>
        <begin position="157"/>
        <end position="177"/>
    </location>
</feature>
<feature type="transmembrane region" description="Helical" evidence="6">
    <location>
        <begin position="84"/>
        <end position="106"/>
    </location>
</feature>
<feature type="transmembrane region" description="Helical" evidence="6">
    <location>
        <begin position="339"/>
        <end position="360"/>
    </location>
</feature>
<feature type="transmembrane region" description="Helical" evidence="6">
    <location>
        <begin position="126"/>
        <end position="150"/>
    </location>
</feature>
<name>A0A059FNR4_9PROT</name>
<dbReference type="Proteomes" id="UP000025171">
    <property type="component" value="Unassembled WGS sequence"/>
</dbReference>
<keyword evidence="7" id="KW-0732">Signal</keyword>
<evidence type="ECO:0000256" key="3">
    <source>
        <dbReference type="ARBA" id="ARBA00022692"/>
    </source>
</evidence>
<dbReference type="OrthoDB" id="9789527at2"/>
<evidence type="ECO:0000256" key="7">
    <source>
        <dbReference type="SAM" id="SignalP"/>
    </source>
</evidence>
<dbReference type="InterPro" id="IPR044644">
    <property type="entry name" value="DinF-like"/>
</dbReference>
<comment type="caution">
    <text evidence="8">The sequence shown here is derived from an EMBL/GenBank/DDBJ whole genome shotgun (WGS) entry which is preliminary data.</text>
</comment>
<dbReference type="eggNOG" id="COG0534">
    <property type="taxonomic scope" value="Bacteria"/>
</dbReference>
<evidence type="ECO:0000256" key="2">
    <source>
        <dbReference type="ARBA" id="ARBA00010199"/>
    </source>
</evidence>
<evidence type="ECO:0000256" key="4">
    <source>
        <dbReference type="ARBA" id="ARBA00022989"/>
    </source>
</evidence>
<evidence type="ECO:0000313" key="8">
    <source>
        <dbReference type="EMBL" id="KCZ92083.1"/>
    </source>
</evidence>
<dbReference type="NCBIfam" id="TIGR00797">
    <property type="entry name" value="matE"/>
    <property type="match status" value="1"/>
</dbReference>
<feature type="transmembrane region" description="Helical" evidence="6">
    <location>
        <begin position="303"/>
        <end position="327"/>
    </location>
</feature>
<evidence type="ECO:0000256" key="6">
    <source>
        <dbReference type="SAM" id="Phobius"/>
    </source>
</evidence>
<dbReference type="AlphaFoldDB" id="A0A059FNR4"/>
<comment type="similarity">
    <text evidence="2">Belongs to the multi antimicrobial extrusion (MATE) (TC 2.A.66.1) family.</text>
</comment>
<feature type="transmembrane region" description="Helical" evidence="6">
    <location>
        <begin position="372"/>
        <end position="391"/>
    </location>
</feature>
<feature type="transmembrane region" description="Helical" evidence="6">
    <location>
        <begin position="403"/>
        <end position="423"/>
    </location>
</feature>
<protein>
    <submittedName>
        <fullName evidence="8">Putative DNA-damage-inducible protein F</fullName>
    </submittedName>
</protein>
<keyword evidence="4 6" id="KW-1133">Transmembrane helix</keyword>
<dbReference type="STRING" id="1280950.HJO_08614"/>
<feature type="signal peptide" evidence="7">
    <location>
        <begin position="1"/>
        <end position="19"/>
    </location>
</feature>
<dbReference type="Pfam" id="PF01554">
    <property type="entry name" value="MatE"/>
    <property type="match status" value="2"/>
</dbReference>
<feature type="transmembrane region" description="Helical" evidence="6">
    <location>
        <begin position="236"/>
        <end position="256"/>
    </location>
</feature>
<comment type="subcellular location">
    <subcellularLocation>
        <location evidence="1">Membrane</location>
        <topology evidence="1">Multi-pass membrane protein</topology>
    </subcellularLocation>
</comment>
<dbReference type="RefSeq" id="WP_035616227.1">
    <property type="nucleotide sequence ID" value="NZ_ARYK01000004.1"/>
</dbReference>
<evidence type="ECO:0000256" key="1">
    <source>
        <dbReference type="ARBA" id="ARBA00004141"/>
    </source>
</evidence>
<sequence length="434" mass="45558">MLTRRSVLSLAIPIVLAQAATATTGLVDTAVMGRFGDKADLAAVAIAAVAYSFIYWGFGFLRMSTTGLSAQSNGRGDVAEVRAVLLRAVMLGGAIGLAIFLLSPLLRWATFAAFAGTEHVESLAAGYFNARIFGAPAYLMSLGITGWLLGTGKTGQMLAVQIVMNGVNVVLDAWFVAGLDLGPAGIGAGTAIAEWTAVAFGLVLVRSGFRGHAHLLDRARLAALFSANRDIMVRTLALVFCFAWFVRSGTLISTAATAGNEVLLQFITVAAFVLDGFAFVAEKETGEAYGGGDRKRLARAMRLTTEFALGSGVLIALVYFLGGGWVISTFIADPEARSAALQFLPWCAIVPVLGVAAWQLDGLFIGTTQGRALRTAGVLAAILYVGTDMLLRPAFGNAGVWTAFLSMYVYRAVALGAFVPGLFRGLSRPPQPAV</sequence>
<organism evidence="8 9">
    <name type="scientific">Hyphomonas johnsonii MHS-2</name>
    <dbReference type="NCBI Taxonomy" id="1280950"/>
    <lineage>
        <taxon>Bacteria</taxon>
        <taxon>Pseudomonadati</taxon>
        <taxon>Pseudomonadota</taxon>
        <taxon>Alphaproteobacteria</taxon>
        <taxon>Hyphomonadales</taxon>
        <taxon>Hyphomonadaceae</taxon>
        <taxon>Hyphomonas</taxon>
    </lineage>
</organism>
<evidence type="ECO:0000256" key="5">
    <source>
        <dbReference type="ARBA" id="ARBA00023136"/>
    </source>
</evidence>
<dbReference type="InterPro" id="IPR002528">
    <property type="entry name" value="MATE_fam"/>
</dbReference>
<feature type="chain" id="PRO_5001573190" evidence="7">
    <location>
        <begin position="20"/>
        <end position="434"/>
    </location>
</feature>
<proteinExistence type="inferred from homology"/>
<dbReference type="GO" id="GO:0005886">
    <property type="term" value="C:plasma membrane"/>
    <property type="evidence" value="ECO:0007669"/>
    <property type="project" value="TreeGrafter"/>
</dbReference>
<evidence type="ECO:0000313" key="9">
    <source>
        <dbReference type="Proteomes" id="UP000025171"/>
    </source>
</evidence>
<dbReference type="PATRIC" id="fig|1280950.3.peg.1724"/>
<dbReference type="EMBL" id="ARYK01000004">
    <property type="protein sequence ID" value="KCZ92083.1"/>
    <property type="molecule type" value="Genomic_DNA"/>
</dbReference>
<dbReference type="CDD" id="cd13136">
    <property type="entry name" value="MATE_DinF_like"/>
    <property type="match status" value="1"/>
</dbReference>
<keyword evidence="3 6" id="KW-0812">Transmembrane</keyword>
<keyword evidence="9" id="KW-1185">Reference proteome</keyword>
<accession>A0A059FNR4</accession>
<feature type="transmembrane region" description="Helical" evidence="6">
    <location>
        <begin position="262"/>
        <end position="282"/>
    </location>
</feature>
<feature type="transmembrane region" description="Helical" evidence="6">
    <location>
        <begin position="41"/>
        <end position="63"/>
    </location>
</feature>
<feature type="transmembrane region" description="Helical" evidence="6">
    <location>
        <begin position="183"/>
        <end position="205"/>
    </location>
</feature>